<feature type="chain" id="PRO_5026982232" description="DUF4394 domain-containing protein" evidence="1">
    <location>
        <begin position="21"/>
        <end position="371"/>
    </location>
</feature>
<dbReference type="InterPro" id="IPR025507">
    <property type="entry name" value="DUF4394"/>
</dbReference>
<evidence type="ECO:0000313" key="3">
    <source>
        <dbReference type="EMBL" id="CAA9509334.1"/>
    </source>
</evidence>
<reference evidence="3" key="1">
    <citation type="submission" date="2020-02" db="EMBL/GenBank/DDBJ databases">
        <authorList>
            <person name="Meier V. D."/>
        </authorList>
    </citation>
    <scope>NUCLEOTIDE SEQUENCE</scope>
    <source>
        <strain evidence="3">AVDCRST_MAG53</strain>
    </source>
</reference>
<organism evidence="3">
    <name type="scientific">uncultured Solirubrobacteraceae bacterium</name>
    <dbReference type="NCBI Taxonomy" id="1162706"/>
    <lineage>
        <taxon>Bacteria</taxon>
        <taxon>Bacillati</taxon>
        <taxon>Actinomycetota</taxon>
        <taxon>Thermoleophilia</taxon>
        <taxon>Solirubrobacterales</taxon>
        <taxon>Solirubrobacteraceae</taxon>
        <taxon>environmental samples</taxon>
    </lineage>
</organism>
<keyword evidence="1" id="KW-0732">Signal</keyword>
<name>A0A6J4SZC1_9ACTN</name>
<gene>
    <name evidence="3" type="ORF">AVDCRST_MAG53-2843</name>
</gene>
<feature type="signal peptide" evidence="1">
    <location>
        <begin position="1"/>
        <end position="20"/>
    </location>
</feature>
<sequence length="371" mass="39145">MSRFALAFTALLLLPAPAYGAEAFLGVLEDGRMVRFSSQSPYALSTPRDPVGLAPGERLVAISDGPRGPVAIGSSARLYAVDPDSGQAKAIGAPFEQGLRGSRFSLAAAPGATSARLLSDVGQDLVVDLQTGAAQPGPGLRRAGDGATVRPAADVAPDGRLVGLQLSPATFLRETTPGNSAMEASSLALPREPKLDEPIGFQIGSDGRGYVLGVAGGNLRRRQSILVLIDPTTGAIIGGARPRVFFFGRRIDAFASLGRVAEDRKPARATVRLPRTISVRALLARGLPLSVESDEAAQVTASIRLGGRPTGFGFLTRDIPGVFDLRKSFFLRAGERAALRRAVGRRVRVLIGVNDLKGNRRRLERTARLTR</sequence>
<protein>
    <recommendedName>
        <fullName evidence="2">DUF4394 domain-containing protein</fullName>
    </recommendedName>
</protein>
<accession>A0A6J4SZC1</accession>
<dbReference type="AlphaFoldDB" id="A0A6J4SZC1"/>
<evidence type="ECO:0000256" key="1">
    <source>
        <dbReference type="SAM" id="SignalP"/>
    </source>
</evidence>
<dbReference type="Pfam" id="PF14339">
    <property type="entry name" value="DUF4394"/>
    <property type="match status" value="1"/>
</dbReference>
<evidence type="ECO:0000259" key="2">
    <source>
        <dbReference type="Pfam" id="PF14339"/>
    </source>
</evidence>
<proteinExistence type="predicted"/>
<feature type="domain" description="DUF4394" evidence="2">
    <location>
        <begin position="33"/>
        <end position="136"/>
    </location>
</feature>
<dbReference type="EMBL" id="CADCVR010000079">
    <property type="protein sequence ID" value="CAA9509334.1"/>
    <property type="molecule type" value="Genomic_DNA"/>
</dbReference>